<reference evidence="3" key="1">
    <citation type="journal article" date="2019" name="Int. J. Syst. Evol. Microbiol.">
        <title>The Global Catalogue of Microorganisms (GCM) 10K type strain sequencing project: providing services to taxonomists for standard genome sequencing and annotation.</title>
        <authorList>
            <consortium name="The Broad Institute Genomics Platform"/>
            <consortium name="The Broad Institute Genome Sequencing Center for Infectious Disease"/>
            <person name="Wu L."/>
            <person name="Ma J."/>
        </authorList>
    </citation>
    <scope>NUCLEOTIDE SEQUENCE [LARGE SCALE GENOMIC DNA]</scope>
    <source>
        <strain evidence="3">JCM 9687</strain>
    </source>
</reference>
<evidence type="ECO:0000313" key="2">
    <source>
        <dbReference type="EMBL" id="GAA3364013.1"/>
    </source>
</evidence>
<keyword evidence="2" id="KW-0238">DNA-binding</keyword>
<proteinExistence type="predicted"/>
<dbReference type="EMBL" id="BAAAYK010000038">
    <property type="protein sequence ID" value="GAA3364013.1"/>
    <property type="molecule type" value="Genomic_DNA"/>
</dbReference>
<organism evidence="2 3">
    <name type="scientific">Saccharopolyspora gregorii</name>
    <dbReference type="NCBI Taxonomy" id="33914"/>
    <lineage>
        <taxon>Bacteria</taxon>
        <taxon>Bacillati</taxon>
        <taxon>Actinomycetota</taxon>
        <taxon>Actinomycetes</taxon>
        <taxon>Pseudonocardiales</taxon>
        <taxon>Pseudonocardiaceae</taxon>
        <taxon>Saccharopolyspora</taxon>
    </lineage>
</organism>
<comment type="caution">
    <text evidence="2">The sequence shown here is derived from an EMBL/GenBank/DDBJ whole genome shotgun (WGS) entry which is preliminary data.</text>
</comment>
<dbReference type="InterPro" id="IPR041657">
    <property type="entry name" value="HTH_17"/>
</dbReference>
<accession>A0ABP6RZE9</accession>
<name>A0ABP6RZE9_9PSEU</name>
<dbReference type="GO" id="GO:0003677">
    <property type="term" value="F:DNA binding"/>
    <property type="evidence" value="ECO:0007669"/>
    <property type="project" value="UniProtKB-KW"/>
</dbReference>
<protein>
    <submittedName>
        <fullName evidence="2">Excisionase family DNA-binding protein</fullName>
    </submittedName>
</protein>
<keyword evidence="3" id="KW-1185">Reference proteome</keyword>
<feature type="domain" description="Helix-turn-helix" evidence="1">
    <location>
        <begin position="41"/>
        <end position="89"/>
    </location>
</feature>
<dbReference type="Pfam" id="PF12728">
    <property type="entry name" value="HTH_17"/>
    <property type="match status" value="1"/>
</dbReference>
<dbReference type="InterPro" id="IPR010093">
    <property type="entry name" value="SinI_DNA-bd"/>
</dbReference>
<evidence type="ECO:0000313" key="3">
    <source>
        <dbReference type="Proteomes" id="UP001500483"/>
    </source>
</evidence>
<evidence type="ECO:0000259" key="1">
    <source>
        <dbReference type="Pfam" id="PF12728"/>
    </source>
</evidence>
<dbReference type="Proteomes" id="UP001500483">
    <property type="component" value="Unassembled WGS sequence"/>
</dbReference>
<gene>
    <name evidence="2" type="ORF">GCM10020366_58190</name>
</gene>
<dbReference type="RefSeq" id="WP_344930736.1">
    <property type="nucleotide sequence ID" value="NZ_BAAAYK010000038.1"/>
</dbReference>
<dbReference type="NCBIfam" id="TIGR01764">
    <property type="entry name" value="excise"/>
    <property type="match status" value="1"/>
</dbReference>
<sequence>MTDRATDIAATLAKLAALLAAQEQSAPAPDRTVRAMPERVLLTVEEAAEQLGIGRTTTYALVRSGELESVRIGRLRRIPKEAINAYAARLFQQPQQNAA</sequence>